<organism evidence="2 3">
    <name type="scientific">Brevibacillus ruminantium</name>
    <dbReference type="NCBI Taxonomy" id="2950604"/>
    <lineage>
        <taxon>Bacteria</taxon>
        <taxon>Bacillati</taxon>
        <taxon>Bacillota</taxon>
        <taxon>Bacilli</taxon>
        <taxon>Bacillales</taxon>
        <taxon>Paenibacillaceae</taxon>
        <taxon>Brevibacillus</taxon>
    </lineage>
</organism>
<dbReference type="Proteomes" id="UP001056500">
    <property type="component" value="Chromosome"/>
</dbReference>
<evidence type="ECO:0000313" key="2">
    <source>
        <dbReference type="EMBL" id="USG64379.1"/>
    </source>
</evidence>
<keyword evidence="3" id="KW-1185">Reference proteome</keyword>
<protein>
    <submittedName>
        <fullName evidence="2">HEAT repeat domain-containing protein</fullName>
    </submittedName>
</protein>
<keyword evidence="1" id="KW-0812">Transmembrane</keyword>
<keyword evidence="1" id="KW-1133">Transmembrane helix</keyword>
<dbReference type="EMBL" id="CP098755">
    <property type="protein sequence ID" value="USG64379.1"/>
    <property type="molecule type" value="Genomic_DNA"/>
</dbReference>
<proteinExistence type="predicted"/>
<dbReference type="InterPro" id="IPR016024">
    <property type="entry name" value="ARM-type_fold"/>
</dbReference>
<evidence type="ECO:0000256" key="1">
    <source>
        <dbReference type="SAM" id="Phobius"/>
    </source>
</evidence>
<gene>
    <name evidence="2" type="ORF">NDK47_19795</name>
</gene>
<feature type="transmembrane region" description="Helical" evidence="1">
    <location>
        <begin position="6"/>
        <end position="28"/>
    </location>
</feature>
<accession>A0ABY4WCB4</accession>
<keyword evidence="1" id="KW-0472">Membrane</keyword>
<sequence>MNTSFTMAINILYVLVACNVIFLVVVYIKKIKEVKNQQASDRFQKKYKDYLLYIQAHSQGDERLRVPNIPMNEGERLILQDRINDLIESFTGVQRQKLIVLCKDLGFTQYHLTRLNGRSYSAKVDAAYHLGCMRAGEAVEPLLKMLRNHKLDSSLFVIARAVAKCARDEQDVKQMVRILLQHEKGFHDLLVDIIQEADIDQFAVFAQFVEEEHPTLIKIGLTGLKDYSKPSVASAAYRLIDHENGEIQLKAVEVYLNSSHLLPKNVIKKLLGHANAEIRLLTIGALSAFRNESYVSALKESLQDTDKRVVYASAIALINLGQDGMATLCSVAAETIGKEQGTFIQQIIEDELKKLSTQLHDLDKLTRYNALLYSYEKTFGKYKRIYRVV</sequence>
<dbReference type="Pfam" id="PF13646">
    <property type="entry name" value="HEAT_2"/>
    <property type="match status" value="1"/>
</dbReference>
<dbReference type="Gene3D" id="1.25.10.10">
    <property type="entry name" value="Leucine-rich Repeat Variant"/>
    <property type="match status" value="1"/>
</dbReference>
<name>A0ABY4WCB4_9BACL</name>
<dbReference type="InterPro" id="IPR011989">
    <property type="entry name" value="ARM-like"/>
</dbReference>
<dbReference type="SUPFAM" id="SSF48371">
    <property type="entry name" value="ARM repeat"/>
    <property type="match status" value="1"/>
</dbReference>
<evidence type="ECO:0000313" key="3">
    <source>
        <dbReference type="Proteomes" id="UP001056500"/>
    </source>
</evidence>
<reference evidence="2" key="1">
    <citation type="submission" date="2022-06" db="EMBL/GenBank/DDBJ databases">
        <title>Genome sequencing of Brevibacillus sp. BB3-R1.</title>
        <authorList>
            <person name="Heo J."/>
            <person name="Lee D."/>
            <person name="Won M."/>
            <person name="Han B.-H."/>
            <person name="Hong S.-B."/>
            <person name="Kwon S.-W."/>
        </authorList>
    </citation>
    <scope>NUCLEOTIDE SEQUENCE</scope>
    <source>
        <strain evidence="2">BB3-R1</strain>
    </source>
</reference>
<dbReference type="RefSeq" id="WP_251871493.1">
    <property type="nucleotide sequence ID" value="NZ_CP098755.1"/>
</dbReference>